<protein>
    <submittedName>
        <fullName evidence="3">XRE family transcriptional regulator</fullName>
    </submittedName>
</protein>
<comment type="caution">
    <text evidence="3">The sequence shown here is derived from an EMBL/GenBank/DDBJ whole genome shotgun (WGS) entry which is preliminary data.</text>
</comment>
<organism evidence="3 4">
    <name type="scientific">Lacihabitans soyangensis</name>
    <dbReference type="NCBI Taxonomy" id="869394"/>
    <lineage>
        <taxon>Bacteria</taxon>
        <taxon>Pseudomonadati</taxon>
        <taxon>Bacteroidota</taxon>
        <taxon>Cytophagia</taxon>
        <taxon>Cytophagales</taxon>
        <taxon>Leadbetterellaceae</taxon>
        <taxon>Lacihabitans</taxon>
    </lineage>
</organism>
<keyword evidence="1" id="KW-0238">DNA-binding</keyword>
<dbReference type="Proteomes" id="UP001204144">
    <property type="component" value="Unassembled WGS sequence"/>
</dbReference>
<name>A0AAE3KT10_9BACT</name>
<evidence type="ECO:0000313" key="4">
    <source>
        <dbReference type="Proteomes" id="UP001204144"/>
    </source>
</evidence>
<dbReference type="CDD" id="cd00093">
    <property type="entry name" value="HTH_XRE"/>
    <property type="match status" value="1"/>
</dbReference>
<gene>
    <name evidence="3" type="ORF">EGI31_13205</name>
</gene>
<evidence type="ECO:0000259" key="2">
    <source>
        <dbReference type="PROSITE" id="PS50943"/>
    </source>
</evidence>
<dbReference type="PANTHER" id="PTHR46558:SF15">
    <property type="entry name" value="HELIX-TURN-HELIX DOMAIN PROTEIN"/>
    <property type="match status" value="1"/>
</dbReference>
<dbReference type="SUPFAM" id="SSF47413">
    <property type="entry name" value="lambda repressor-like DNA-binding domains"/>
    <property type="match status" value="1"/>
</dbReference>
<evidence type="ECO:0000313" key="3">
    <source>
        <dbReference type="EMBL" id="MCP9763912.1"/>
    </source>
</evidence>
<dbReference type="PROSITE" id="PS50943">
    <property type="entry name" value="HTH_CROC1"/>
    <property type="match status" value="1"/>
</dbReference>
<dbReference type="SMART" id="SM00530">
    <property type="entry name" value="HTH_XRE"/>
    <property type="match status" value="1"/>
</dbReference>
<dbReference type="InterPro" id="IPR010982">
    <property type="entry name" value="Lambda_DNA-bd_dom_sf"/>
</dbReference>
<dbReference type="InterPro" id="IPR001387">
    <property type="entry name" value="Cro/C1-type_HTH"/>
</dbReference>
<keyword evidence="4" id="KW-1185">Reference proteome</keyword>
<dbReference type="AlphaFoldDB" id="A0AAE3KT10"/>
<feature type="domain" description="HTH cro/C1-type" evidence="2">
    <location>
        <begin position="25"/>
        <end position="79"/>
    </location>
</feature>
<dbReference type="Gene3D" id="1.10.260.40">
    <property type="entry name" value="lambda repressor-like DNA-binding domains"/>
    <property type="match status" value="1"/>
</dbReference>
<proteinExistence type="predicted"/>
<reference evidence="3 4" key="1">
    <citation type="submission" date="2018-11" db="EMBL/GenBank/DDBJ databases">
        <title>Novel bacteria species description.</title>
        <authorList>
            <person name="Han J.-H."/>
        </authorList>
    </citation>
    <scope>NUCLEOTIDE SEQUENCE [LARGE SCALE GENOMIC DNA]</scope>
    <source>
        <strain evidence="3 4">KCTC23259</strain>
    </source>
</reference>
<sequence length="81" mass="9525">MPIISNNYMNDKNLTEARVRIGLQLLKRRESLGWTQEVLAEKLEISRSTVAKVEKGKWSFSIDYLQRFCEVLNLKIELHEC</sequence>
<accession>A0AAE3KT10</accession>
<evidence type="ECO:0000256" key="1">
    <source>
        <dbReference type="ARBA" id="ARBA00023125"/>
    </source>
</evidence>
<dbReference type="GO" id="GO:0003677">
    <property type="term" value="F:DNA binding"/>
    <property type="evidence" value="ECO:0007669"/>
    <property type="project" value="UniProtKB-KW"/>
</dbReference>
<dbReference type="Pfam" id="PF01381">
    <property type="entry name" value="HTH_3"/>
    <property type="match status" value="1"/>
</dbReference>
<dbReference type="EMBL" id="RJUF01000046">
    <property type="protein sequence ID" value="MCP9763912.1"/>
    <property type="molecule type" value="Genomic_DNA"/>
</dbReference>
<dbReference type="PANTHER" id="PTHR46558">
    <property type="entry name" value="TRACRIPTIONAL REGULATORY PROTEIN-RELATED-RELATED"/>
    <property type="match status" value="1"/>
</dbReference>